<dbReference type="EMBL" id="CAADFF010000001">
    <property type="protein sequence ID" value="VFJ86060.1"/>
    <property type="molecule type" value="Genomic_DNA"/>
</dbReference>
<dbReference type="GO" id="GO:0002949">
    <property type="term" value="P:tRNA threonylcarbamoyladenosine modification"/>
    <property type="evidence" value="ECO:0007669"/>
    <property type="project" value="InterPro"/>
</dbReference>
<dbReference type="InterPro" id="IPR000905">
    <property type="entry name" value="Gcp-like_dom"/>
</dbReference>
<dbReference type="FunFam" id="3.30.420.40:FF:000097">
    <property type="entry name" value="tRNA threonylcarbamoyladenosine biosynthesis protein TsaB"/>
    <property type="match status" value="1"/>
</dbReference>
<evidence type="ECO:0000256" key="5">
    <source>
        <dbReference type="ARBA" id="ARBA00022694"/>
    </source>
</evidence>
<organism evidence="9">
    <name type="scientific">Candidatus Kentrum sp. LFY</name>
    <dbReference type="NCBI Taxonomy" id="2126342"/>
    <lineage>
        <taxon>Bacteria</taxon>
        <taxon>Pseudomonadati</taxon>
        <taxon>Pseudomonadota</taxon>
        <taxon>Gammaproteobacteria</taxon>
        <taxon>Candidatus Kentrum</taxon>
    </lineage>
</organism>
<evidence type="ECO:0000256" key="3">
    <source>
        <dbReference type="ARBA" id="ARBA00019012"/>
    </source>
</evidence>
<evidence type="ECO:0000256" key="1">
    <source>
        <dbReference type="ARBA" id="ARBA00004496"/>
    </source>
</evidence>
<dbReference type="GO" id="GO:0005829">
    <property type="term" value="C:cytosol"/>
    <property type="evidence" value="ECO:0007669"/>
    <property type="project" value="TreeGrafter"/>
</dbReference>
<dbReference type="CDD" id="cd24032">
    <property type="entry name" value="ASKHA_NBD_TsaB"/>
    <property type="match status" value="1"/>
</dbReference>
<feature type="compositionally biased region" description="Basic residues" evidence="7">
    <location>
        <begin position="205"/>
        <end position="222"/>
    </location>
</feature>
<name>A0A450U4W5_9GAMM</name>
<evidence type="ECO:0000313" key="9">
    <source>
        <dbReference type="EMBL" id="VFJ86060.1"/>
    </source>
</evidence>
<gene>
    <name evidence="9" type="ORF">BECKLFY1418B_GA0070995_100190</name>
</gene>
<evidence type="ECO:0000259" key="8">
    <source>
        <dbReference type="Pfam" id="PF00814"/>
    </source>
</evidence>
<evidence type="ECO:0000256" key="4">
    <source>
        <dbReference type="ARBA" id="ARBA00022490"/>
    </source>
</evidence>
<dbReference type="PANTHER" id="PTHR11735:SF11">
    <property type="entry name" value="TRNA THREONYLCARBAMOYLADENOSINE BIOSYNTHESIS PROTEIN TSAB"/>
    <property type="match status" value="1"/>
</dbReference>
<dbReference type="AlphaFoldDB" id="A0A450U4W5"/>
<comment type="similarity">
    <text evidence="2">Belongs to the KAE1 / TsaD family. TsaB subfamily.</text>
</comment>
<proteinExistence type="inferred from homology"/>
<keyword evidence="4" id="KW-0963">Cytoplasm</keyword>
<evidence type="ECO:0000256" key="2">
    <source>
        <dbReference type="ARBA" id="ARBA00010493"/>
    </source>
</evidence>
<protein>
    <recommendedName>
        <fullName evidence="3">tRNA threonylcarbamoyladenosine biosynthesis protein TsaB</fullName>
    </recommendedName>
    <alternativeName>
        <fullName evidence="6">t(6)A37 threonylcarbamoyladenosine biosynthesis protein TsaB</fullName>
    </alternativeName>
</protein>
<sequence length="269" mass="29118">MNLHESSAMTSILAIDASSDACSVALLLDGEYLESHRLAPRRHAEILLPEIEGLLSRCALSLRDLDGFAFGRGPGAFTGIRIATGVVQGLAFGTDLPVVPVSSLQALAQGVWRQHKARNILTAFDARMGEVYWGAYRVDSRDLAAPAIEECVCAPVAIALPDEEGDWFGAGSGWATYGGELGQTVEWQRLGESGQFDHDGSRHGLTGHRSTKPRSTGHRSTGHRLTDIDPDRYPHARDVATLAVDALERGELVSAEHAQPVYLRNRVTR</sequence>
<dbReference type="SUPFAM" id="SSF53067">
    <property type="entry name" value="Actin-like ATPase domain"/>
    <property type="match status" value="2"/>
</dbReference>
<evidence type="ECO:0000256" key="7">
    <source>
        <dbReference type="SAM" id="MobiDB-lite"/>
    </source>
</evidence>
<dbReference type="NCBIfam" id="TIGR03725">
    <property type="entry name" value="T6A_YeaZ"/>
    <property type="match status" value="1"/>
</dbReference>
<dbReference type="Pfam" id="PF00814">
    <property type="entry name" value="TsaD"/>
    <property type="match status" value="1"/>
</dbReference>
<accession>A0A450U4W5</accession>
<comment type="subcellular location">
    <subcellularLocation>
        <location evidence="1">Cytoplasm</location>
    </subcellularLocation>
</comment>
<keyword evidence="5" id="KW-0819">tRNA processing</keyword>
<dbReference type="PANTHER" id="PTHR11735">
    <property type="entry name" value="TRNA N6-ADENOSINE THREONYLCARBAMOYLTRANSFERASE"/>
    <property type="match status" value="1"/>
</dbReference>
<evidence type="ECO:0000256" key="6">
    <source>
        <dbReference type="ARBA" id="ARBA00032446"/>
    </source>
</evidence>
<reference evidence="9" key="1">
    <citation type="submission" date="2019-02" db="EMBL/GenBank/DDBJ databases">
        <authorList>
            <person name="Gruber-Vodicka R. H."/>
            <person name="Seah K. B. B."/>
        </authorList>
    </citation>
    <scope>NUCLEOTIDE SEQUENCE</scope>
    <source>
        <strain evidence="9">BECK_M7</strain>
    </source>
</reference>
<dbReference type="Gene3D" id="3.30.420.40">
    <property type="match status" value="3"/>
</dbReference>
<feature type="region of interest" description="Disordered" evidence="7">
    <location>
        <begin position="196"/>
        <end position="232"/>
    </location>
</feature>
<dbReference type="InterPro" id="IPR022496">
    <property type="entry name" value="T6A_TsaB"/>
</dbReference>
<feature type="domain" description="Gcp-like" evidence="8">
    <location>
        <begin position="38"/>
        <end position="159"/>
    </location>
</feature>
<dbReference type="InterPro" id="IPR043129">
    <property type="entry name" value="ATPase_NBD"/>
</dbReference>